<evidence type="ECO:0000313" key="3">
    <source>
        <dbReference type="Proteomes" id="UP000197535"/>
    </source>
</evidence>
<evidence type="ECO:0008006" key="4">
    <source>
        <dbReference type="Google" id="ProtNLM"/>
    </source>
</evidence>
<feature type="transmembrane region" description="Helical" evidence="1">
    <location>
        <begin position="30"/>
        <end position="50"/>
    </location>
</feature>
<gene>
    <name evidence="2" type="ORF">AYR66_03165</name>
</gene>
<keyword evidence="3" id="KW-1185">Reference proteome</keyword>
<organism evidence="2 3">
    <name type="scientific">Noviherbaspirillum denitrificans</name>
    <dbReference type="NCBI Taxonomy" id="1968433"/>
    <lineage>
        <taxon>Bacteria</taxon>
        <taxon>Pseudomonadati</taxon>
        <taxon>Pseudomonadota</taxon>
        <taxon>Betaproteobacteria</taxon>
        <taxon>Burkholderiales</taxon>
        <taxon>Oxalobacteraceae</taxon>
        <taxon>Noviherbaspirillum</taxon>
    </lineage>
</organism>
<dbReference type="EMBL" id="LSTO01000045">
    <property type="protein sequence ID" value="OWW18041.1"/>
    <property type="molecule type" value="Genomic_DNA"/>
</dbReference>
<sequence>MNRNLSYLPLVVLGALAPGYFTYRFSVDKLAELGGASLANLMLLSPAFYADAAQNWVASQLLADILLCTLVFFAWAWGEARRLGMRHFWVYPLLTYGVAFSLAMPLFMWARARRMETLKHG</sequence>
<dbReference type="AlphaFoldDB" id="A0A254T5T4"/>
<comment type="caution">
    <text evidence="2">The sequence shown here is derived from an EMBL/GenBank/DDBJ whole genome shotgun (WGS) entry which is preliminary data.</text>
</comment>
<name>A0A254T5T4_9BURK</name>
<keyword evidence="1" id="KW-0812">Transmembrane</keyword>
<accession>A0A254T5T4</accession>
<dbReference type="OrthoDB" id="8595051at2"/>
<feature type="transmembrane region" description="Helical" evidence="1">
    <location>
        <begin position="56"/>
        <end position="77"/>
    </location>
</feature>
<dbReference type="Proteomes" id="UP000197535">
    <property type="component" value="Unassembled WGS sequence"/>
</dbReference>
<dbReference type="InterPro" id="IPR021362">
    <property type="entry name" value="DUF2834"/>
</dbReference>
<feature type="transmembrane region" description="Helical" evidence="1">
    <location>
        <begin position="89"/>
        <end position="110"/>
    </location>
</feature>
<proteinExistence type="predicted"/>
<evidence type="ECO:0000256" key="1">
    <source>
        <dbReference type="SAM" id="Phobius"/>
    </source>
</evidence>
<dbReference type="RefSeq" id="WP_088710793.1">
    <property type="nucleotide sequence ID" value="NZ_LSTO01000045.1"/>
</dbReference>
<feature type="transmembrane region" description="Helical" evidence="1">
    <location>
        <begin position="6"/>
        <end position="23"/>
    </location>
</feature>
<reference evidence="2 3" key="1">
    <citation type="submission" date="2016-02" db="EMBL/GenBank/DDBJ databases">
        <authorList>
            <person name="Wen L."/>
            <person name="He K."/>
            <person name="Yang H."/>
        </authorList>
    </citation>
    <scope>NUCLEOTIDE SEQUENCE [LARGE SCALE GENOMIC DNA]</scope>
    <source>
        <strain evidence="2 3">TSA40</strain>
    </source>
</reference>
<dbReference type="Pfam" id="PF11196">
    <property type="entry name" value="DUF2834"/>
    <property type="match status" value="1"/>
</dbReference>
<evidence type="ECO:0000313" key="2">
    <source>
        <dbReference type="EMBL" id="OWW18041.1"/>
    </source>
</evidence>
<keyword evidence="1" id="KW-1133">Transmembrane helix</keyword>
<keyword evidence="1" id="KW-0472">Membrane</keyword>
<protein>
    <recommendedName>
        <fullName evidence="4">DUF2834 domain-containing protein</fullName>
    </recommendedName>
</protein>